<organism evidence="1 2">
    <name type="scientific">Caerostris extrusa</name>
    <name type="common">Bark spider</name>
    <name type="synonym">Caerostris bankana</name>
    <dbReference type="NCBI Taxonomy" id="172846"/>
    <lineage>
        <taxon>Eukaryota</taxon>
        <taxon>Metazoa</taxon>
        <taxon>Ecdysozoa</taxon>
        <taxon>Arthropoda</taxon>
        <taxon>Chelicerata</taxon>
        <taxon>Arachnida</taxon>
        <taxon>Araneae</taxon>
        <taxon>Araneomorphae</taxon>
        <taxon>Entelegynae</taxon>
        <taxon>Araneoidea</taxon>
        <taxon>Araneidae</taxon>
        <taxon>Caerostris</taxon>
    </lineage>
</organism>
<name>A0AAV4QF84_CAEEX</name>
<proteinExistence type="predicted"/>
<sequence length="76" mass="8415">MLISPYPYPEKLPDLITHKHKDHSRESSCGCQPFPDSILIDRQIAPPARLAACAPPLANLDEGSRLRSRFSKMGTA</sequence>
<comment type="caution">
    <text evidence="1">The sequence shown here is derived from an EMBL/GenBank/DDBJ whole genome shotgun (WGS) entry which is preliminary data.</text>
</comment>
<reference evidence="1 2" key="1">
    <citation type="submission" date="2021-06" db="EMBL/GenBank/DDBJ databases">
        <title>Caerostris extrusa draft genome.</title>
        <authorList>
            <person name="Kono N."/>
            <person name="Arakawa K."/>
        </authorList>
    </citation>
    <scope>NUCLEOTIDE SEQUENCE [LARGE SCALE GENOMIC DNA]</scope>
</reference>
<protein>
    <submittedName>
        <fullName evidence="1">Uncharacterized protein</fullName>
    </submittedName>
</protein>
<evidence type="ECO:0000313" key="1">
    <source>
        <dbReference type="EMBL" id="GIY06746.1"/>
    </source>
</evidence>
<dbReference type="AlphaFoldDB" id="A0AAV4QF84"/>
<dbReference type="EMBL" id="BPLR01005995">
    <property type="protein sequence ID" value="GIY06746.1"/>
    <property type="molecule type" value="Genomic_DNA"/>
</dbReference>
<keyword evidence="2" id="KW-1185">Reference proteome</keyword>
<dbReference type="Proteomes" id="UP001054945">
    <property type="component" value="Unassembled WGS sequence"/>
</dbReference>
<accession>A0AAV4QF84</accession>
<gene>
    <name evidence="1" type="ORF">CEXT_3501</name>
</gene>
<evidence type="ECO:0000313" key="2">
    <source>
        <dbReference type="Proteomes" id="UP001054945"/>
    </source>
</evidence>